<proteinExistence type="predicted"/>
<protein>
    <submittedName>
        <fullName evidence="1">GLPGLI family protein</fullName>
    </submittedName>
</protein>
<dbReference type="AlphaFoldDB" id="A0A1G7Y525"/>
<evidence type="ECO:0000313" key="1">
    <source>
        <dbReference type="EMBL" id="SDG91463.1"/>
    </source>
</evidence>
<dbReference type="NCBIfam" id="TIGR01200">
    <property type="entry name" value="GLPGLI"/>
    <property type="match status" value="1"/>
</dbReference>
<reference evidence="2" key="1">
    <citation type="submission" date="2016-10" db="EMBL/GenBank/DDBJ databases">
        <authorList>
            <person name="Varghese N."/>
            <person name="Submissions S."/>
        </authorList>
    </citation>
    <scope>NUCLEOTIDE SEQUENCE [LARGE SCALE GENOMIC DNA]</scope>
    <source>
        <strain evidence="2">CGMCC 1.2747</strain>
    </source>
</reference>
<sequence length="282" mass="32698">MKNLLKVIYLTIILTTVNLTVAQNFKGKAIYQSKIKSEETVGEIKSEKDAEFDKALQKEWEKVSQKTYSLSFNKTESLFEEEQKLEPVGQSDSGMTISITISGDGKKYMNRKVQKQIFEGEIFEKKYLITDELTNWDWQLKDETKKIGDYLCYKAEIVIQVTAAQKEEYQDYLKNKFKQKTNLFEMDEPKNNIVTAWYTLEIPVNHGPDKYSGLPGLILELNDGEVTFLCSKVVLNSEDRVKIKVPNEGKVLTQKEFDKEEKKKMDSMKDKDGNIIFRTFTN</sequence>
<dbReference type="OrthoDB" id="1068986at2"/>
<dbReference type="InterPro" id="IPR005901">
    <property type="entry name" value="GLPGLI"/>
</dbReference>
<dbReference type="STRING" id="178355.SAMN04488062_10366"/>
<accession>A0A1G7Y525</accession>
<evidence type="ECO:0000313" key="2">
    <source>
        <dbReference type="Proteomes" id="UP000199274"/>
    </source>
</evidence>
<gene>
    <name evidence="1" type="ORF">SAMN04488062_10366</name>
</gene>
<dbReference type="RefSeq" id="WP_091255558.1">
    <property type="nucleotide sequence ID" value="NZ_FNDB01000003.1"/>
</dbReference>
<organism evidence="1 2">
    <name type="scientific">Flavobacterium omnivorum</name>
    <dbReference type="NCBI Taxonomy" id="178355"/>
    <lineage>
        <taxon>Bacteria</taxon>
        <taxon>Pseudomonadati</taxon>
        <taxon>Bacteroidota</taxon>
        <taxon>Flavobacteriia</taxon>
        <taxon>Flavobacteriales</taxon>
        <taxon>Flavobacteriaceae</taxon>
        <taxon>Flavobacterium</taxon>
    </lineage>
</organism>
<dbReference type="EMBL" id="FNDB01000003">
    <property type="protein sequence ID" value="SDG91463.1"/>
    <property type="molecule type" value="Genomic_DNA"/>
</dbReference>
<dbReference type="Pfam" id="PF09697">
    <property type="entry name" value="Porph_ging"/>
    <property type="match status" value="1"/>
</dbReference>
<dbReference type="Proteomes" id="UP000199274">
    <property type="component" value="Unassembled WGS sequence"/>
</dbReference>
<keyword evidence="2" id="KW-1185">Reference proteome</keyword>
<name>A0A1G7Y525_9FLAO</name>